<dbReference type="CDD" id="cd08047">
    <property type="entry name" value="TAF7"/>
    <property type="match status" value="1"/>
</dbReference>
<comment type="subcellular location">
    <subcellularLocation>
        <location evidence="1">Nucleus</location>
    </subcellularLocation>
</comment>
<comment type="similarity">
    <text evidence="2">Belongs to the TAF7 family.</text>
</comment>
<keyword evidence="6" id="KW-0175">Coiled coil</keyword>
<dbReference type="Pfam" id="PF04658">
    <property type="entry name" value="TAFII55_N"/>
    <property type="match status" value="1"/>
</dbReference>
<evidence type="ECO:0000259" key="7">
    <source>
        <dbReference type="SMART" id="SM01370"/>
    </source>
</evidence>
<feature type="coiled-coil region" evidence="6">
    <location>
        <begin position="232"/>
        <end position="298"/>
    </location>
</feature>
<evidence type="ECO:0000256" key="6">
    <source>
        <dbReference type="SAM" id="Coils"/>
    </source>
</evidence>
<protein>
    <recommendedName>
        <fullName evidence="7">TAFII55 protein conserved region domain-containing protein</fullName>
    </recommendedName>
</protein>
<keyword evidence="3" id="KW-0805">Transcription regulation</keyword>
<dbReference type="InterPro" id="IPR037817">
    <property type="entry name" value="TAF7"/>
</dbReference>
<name>A0ABP0GBR4_CLALP</name>
<feature type="domain" description="TAFII55 protein conserved region" evidence="7">
    <location>
        <begin position="12"/>
        <end position="163"/>
    </location>
</feature>
<sequence>MEKDIFNKSYELENQFLLRLPKEQAEKLKEILLAGNLKDRLSIEMQADCRSGVVTLDKEAIPAKLQDLPCIIESLKTMDMKTFYKTSDICQLLVCASNEDSELPSDKVVSRDKKHLFPHGITPPLKNVRKRRFRKTARKKYIDSPDIEKEVKRLLKADMEAVNVHYEIINEEEKGGEKNKSEKDIDITDQDELHKIFQDLSSSESEKDDVNVDDLDVMKDFDSIEIPHSIKVVTDKQERARLEARLEQLQSELGELRKRRQRKEHLINGENIKNEMLKMRFQSELEELTIRISETRHEYAATLAMLGRTS</sequence>
<evidence type="ECO:0000313" key="8">
    <source>
        <dbReference type="EMBL" id="CAK8688094.1"/>
    </source>
</evidence>
<dbReference type="Proteomes" id="UP001642483">
    <property type="component" value="Unassembled WGS sequence"/>
</dbReference>
<evidence type="ECO:0000256" key="5">
    <source>
        <dbReference type="ARBA" id="ARBA00023242"/>
    </source>
</evidence>
<evidence type="ECO:0000256" key="4">
    <source>
        <dbReference type="ARBA" id="ARBA00023163"/>
    </source>
</evidence>
<dbReference type="PANTHER" id="PTHR12228">
    <property type="entry name" value="TRANSCRIPTION INITIATION FACTOR TFIID 55 KD SUBUNIT-RELATED"/>
    <property type="match status" value="1"/>
</dbReference>
<keyword evidence="9" id="KW-1185">Reference proteome</keyword>
<proteinExistence type="inferred from homology"/>
<keyword evidence="5" id="KW-0539">Nucleus</keyword>
<evidence type="ECO:0000256" key="1">
    <source>
        <dbReference type="ARBA" id="ARBA00004123"/>
    </source>
</evidence>
<evidence type="ECO:0000313" key="9">
    <source>
        <dbReference type="Proteomes" id="UP001642483"/>
    </source>
</evidence>
<dbReference type="PANTHER" id="PTHR12228:SF0">
    <property type="entry name" value="TATA-BOX BINDING PROTEIN ASSOCIATED FACTOR 7"/>
    <property type="match status" value="1"/>
</dbReference>
<evidence type="ECO:0000256" key="3">
    <source>
        <dbReference type="ARBA" id="ARBA00023015"/>
    </source>
</evidence>
<accession>A0ABP0GBR4</accession>
<gene>
    <name evidence="8" type="ORF">CVLEPA_LOCUS20128</name>
</gene>
<keyword evidence="4" id="KW-0804">Transcription</keyword>
<dbReference type="EMBL" id="CAWYQH010000108">
    <property type="protein sequence ID" value="CAK8688094.1"/>
    <property type="molecule type" value="Genomic_DNA"/>
</dbReference>
<dbReference type="InterPro" id="IPR006751">
    <property type="entry name" value="TAFII55_prot_cons_reg"/>
</dbReference>
<reference evidence="8 9" key="1">
    <citation type="submission" date="2024-02" db="EMBL/GenBank/DDBJ databases">
        <authorList>
            <person name="Daric V."/>
            <person name="Darras S."/>
        </authorList>
    </citation>
    <scope>NUCLEOTIDE SEQUENCE [LARGE SCALE GENOMIC DNA]</scope>
</reference>
<dbReference type="SMART" id="SM01370">
    <property type="entry name" value="TAFII55_N"/>
    <property type="match status" value="1"/>
</dbReference>
<evidence type="ECO:0000256" key="2">
    <source>
        <dbReference type="ARBA" id="ARBA00009368"/>
    </source>
</evidence>
<organism evidence="8 9">
    <name type="scientific">Clavelina lepadiformis</name>
    <name type="common">Light-bulb sea squirt</name>
    <name type="synonym">Ascidia lepadiformis</name>
    <dbReference type="NCBI Taxonomy" id="159417"/>
    <lineage>
        <taxon>Eukaryota</taxon>
        <taxon>Metazoa</taxon>
        <taxon>Chordata</taxon>
        <taxon>Tunicata</taxon>
        <taxon>Ascidiacea</taxon>
        <taxon>Aplousobranchia</taxon>
        <taxon>Clavelinidae</taxon>
        <taxon>Clavelina</taxon>
    </lineage>
</organism>
<comment type="caution">
    <text evidence="8">The sequence shown here is derived from an EMBL/GenBank/DDBJ whole genome shotgun (WGS) entry which is preliminary data.</text>
</comment>